<dbReference type="SUPFAM" id="SSF54236">
    <property type="entry name" value="Ubiquitin-like"/>
    <property type="match status" value="1"/>
</dbReference>
<dbReference type="SMART" id="SM00213">
    <property type="entry name" value="UBQ"/>
    <property type="match status" value="1"/>
</dbReference>
<dbReference type="AlphaFoldDB" id="A0AAW0W5R6"/>
<feature type="compositionally biased region" description="Polar residues" evidence="6">
    <location>
        <begin position="176"/>
        <end position="199"/>
    </location>
</feature>
<evidence type="ECO:0000313" key="10">
    <source>
        <dbReference type="Proteomes" id="UP001445076"/>
    </source>
</evidence>
<evidence type="ECO:0000256" key="6">
    <source>
        <dbReference type="SAM" id="MobiDB-lite"/>
    </source>
</evidence>
<dbReference type="Gene3D" id="3.10.20.90">
    <property type="entry name" value="Phosphatidylinositol 3-kinase Catalytic Subunit, Chain A, domain 1"/>
    <property type="match status" value="1"/>
</dbReference>
<gene>
    <name evidence="9" type="ORF">OTU49_011182</name>
</gene>
<reference evidence="9 10" key="1">
    <citation type="journal article" date="2024" name="BMC Genomics">
        <title>Genome assembly of redclaw crayfish (Cherax quadricarinatus) provides insights into its immune adaptation and hypoxia tolerance.</title>
        <authorList>
            <person name="Liu Z."/>
            <person name="Zheng J."/>
            <person name="Li H."/>
            <person name="Fang K."/>
            <person name="Wang S."/>
            <person name="He J."/>
            <person name="Zhou D."/>
            <person name="Weng S."/>
            <person name="Chi M."/>
            <person name="Gu Z."/>
            <person name="He J."/>
            <person name="Li F."/>
            <person name="Wang M."/>
        </authorList>
    </citation>
    <scope>NUCLEOTIDE SEQUENCE [LARGE SCALE GENOMIC DNA]</scope>
    <source>
        <strain evidence="9">ZL_2023a</strain>
    </source>
</reference>
<dbReference type="PANTHER" id="PTHR12943">
    <property type="entry name" value="HOMOCYSTEINE-RESPONSIVE ENDOPLASMIC RETICULUM-RESIDENT UNIQUITIN-LIKE DOMAIN HERPUD PROTEIN FAMILY MEMBER"/>
    <property type="match status" value="1"/>
</dbReference>
<dbReference type="InterPro" id="IPR039751">
    <property type="entry name" value="HERPUD1/2"/>
</dbReference>
<keyword evidence="4 7" id="KW-0472">Membrane</keyword>
<organism evidence="9 10">
    <name type="scientific">Cherax quadricarinatus</name>
    <name type="common">Australian red claw crayfish</name>
    <dbReference type="NCBI Taxonomy" id="27406"/>
    <lineage>
        <taxon>Eukaryota</taxon>
        <taxon>Metazoa</taxon>
        <taxon>Ecdysozoa</taxon>
        <taxon>Arthropoda</taxon>
        <taxon>Crustacea</taxon>
        <taxon>Multicrustacea</taxon>
        <taxon>Malacostraca</taxon>
        <taxon>Eumalacostraca</taxon>
        <taxon>Eucarida</taxon>
        <taxon>Decapoda</taxon>
        <taxon>Pleocyemata</taxon>
        <taxon>Astacidea</taxon>
        <taxon>Parastacoidea</taxon>
        <taxon>Parastacidae</taxon>
        <taxon>Cherax</taxon>
    </lineage>
</organism>
<feature type="region of interest" description="Disordered" evidence="6">
    <location>
        <begin position="86"/>
        <end position="199"/>
    </location>
</feature>
<keyword evidence="5" id="KW-0834">Unfolded protein response</keyword>
<dbReference type="Proteomes" id="UP001445076">
    <property type="component" value="Unassembled WGS sequence"/>
</dbReference>
<feature type="compositionally biased region" description="Low complexity" evidence="6">
    <location>
        <begin position="88"/>
        <end position="114"/>
    </location>
</feature>
<feature type="compositionally biased region" description="Polar residues" evidence="6">
    <location>
        <begin position="115"/>
        <end position="138"/>
    </location>
</feature>
<dbReference type="PANTHER" id="PTHR12943:SF27">
    <property type="entry name" value="HOMOCYSTEINE-INDUCED ENDOPLASMIC RETICULUM PROTEIN, ISOFORM A"/>
    <property type="match status" value="1"/>
</dbReference>
<keyword evidence="10" id="KW-1185">Reference proteome</keyword>
<dbReference type="EMBL" id="JARKIK010000085">
    <property type="protein sequence ID" value="KAK8724636.1"/>
    <property type="molecule type" value="Genomic_DNA"/>
</dbReference>
<dbReference type="FunFam" id="3.10.20.90:FF:000046">
    <property type="entry name" value="Homocysteine-responsive endoplasmic reticulum-resident ubiquitin-like domain member 2 protein"/>
    <property type="match status" value="1"/>
</dbReference>
<feature type="compositionally biased region" description="Low complexity" evidence="6">
    <location>
        <begin position="386"/>
        <end position="408"/>
    </location>
</feature>
<protein>
    <recommendedName>
        <fullName evidence="8">Ubiquitin-like domain-containing protein</fullName>
    </recommendedName>
</protein>
<feature type="compositionally biased region" description="Polar residues" evidence="6">
    <location>
        <begin position="435"/>
        <end position="446"/>
    </location>
</feature>
<comment type="subcellular location">
    <subcellularLocation>
        <location evidence="1">Membrane</location>
    </subcellularLocation>
</comment>
<dbReference type="GO" id="GO:0016020">
    <property type="term" value="C:membrane"/>
    <property type="evidence" value="ECO:0007669"/>
    <property type="project" value="UniProtKB-SubCell"/>
</dbReference>
<keyword evidence="2 7" id="KW-0812">Transmembrane</keyword>
<evidence type="ECO:0000256" key="1">
    <source>
        <dbReference type="ARBA" id="ARBA00004370"/>
    </source>
</evidence>
<accession>A0AAW0W5R6</accession>
<evidence type="ECO:0000256" key="3">
    <source>
        <dbReference type="ARBA" id="ARBA00022989"/>
    </source>
</evidence>
<evidence type="ECO:0000256" key="5">
    <source>
        <dbReference type="ARBA" id="ARBA00023230"/>
    </source>
</evidence>
<dbReference type="PROSITE" id="PS50053">
    <property type="entry name" value="UBIQUITIN_2"/>
    <property type="match status" value="1"/>
</dbReference>
<dbReference type="GO" id="GO:0030968">
    <property type="term" value="P:endoplasmic reticulum unfolded protein response"/>
    <property type="evidence" value="ECO:0007669"/>
    <property type="project" value="TreeGrafter"/>
</dbReference>
<name>A0AAW0W5R6_CHEQU</name>
<feature type="compositionally biased region" description="Acidic residues" evidence="6">
    <location>
        <begin position="417"/>
        <end position="429"/>
    </location>
</feature>
<feature type="compositionally biased region" description="Polar residues" evidence="6">
    <location>
        <begin position="149"/>
        <end position="166"/>
    </location>
</feature>
<evidence type="ECO:0000256" key="7">
    <source>
        <dbReference type="SAM" id="Phobius"/>
    </source>
</evidence>
<evidence type="ECO:0000256" key="4">
    <source>
        <dbReference type="ARBA" id="ARBA00023136"/>
    </source>
</evidence>
<feature type="region of interest" description="Disordered" evidence="6">
    <location>
        <begin position="384"/>
        <end position="451"/>
    </location>
</feature>
<dbReference type="InterPro" id="IPR029071">
    <property type="entry name" value="Ubiquitin-like_domsf"/>
</dbReference>
<feature type="transmembrane region" description="Helical" evidence="7">
    <location>
        <begin position="353"/>
        <end position="371"/>
    </location>
</feature>
<evidence type="ECO:0000259" key="8">
    <source>
        <dbReference type="PROSITE" id="PS50053"/>
    </source>
</evidence>
<sequence>MEGNVTLIIKAANQSVPDERMDCDLNWSVLYLKDHLSSVHPSKPKVDEQRLIYSGQLLLDDLLLRNVLRHPTENNAYTIHLVCSPNRNSVNTSASSQTSPSSSQRRQISPESSSVGTQSSPQLPASSVGTQSSSQLPSDMNPDRDAERTTPQQTGFSQDTPVNNDSPPDGLRRRNVANNGDMSVSAPQSIDATSAYPSQSQMPVGMLQASADPIQQMAALQQMYAHYMAYIQYMQMCGGGGSGGGGGGIAWPQQMVQLPTAPNPATSTTTAAPTATLPAPTVDQTEQQQVQIEPADQQQQQPQLIRMNAQGGEVEDDDDDEGMGRDWLDWIYVLSRMLVLLSIVYFYSTLSRFMIVVAIAMLLYLYQAGWFRPARRIEQPQAANENDANNIQDDRNNNINNNNNNNEIPEGLRNQEAEEEEEEEEEEEVAAVTVDANQDNGVNNETVESEGTDRVVEEIPVRPSFLVLSWTFLTAFFTSLIPEQPQAI</sequence>
<comment type="caution">
    <text evidence="9">The sequence shown here is derived from an EMBL/GenBank/DDBJ whole genome shotgun (WGS) entry which is preliminary data.</text>
</comment>
<keyword evidence="3 7" id="KW-1133">Transmembrane helix</keyword>
<proteinExistence type="predicted"/>
<dbReference type="InterPro" id="IPR000626">
    <property type="entry name" value="Ubiquitin-like_dom"/>
</dbReference>
<dbReference type="CDD" id="cd01790">
    <property type="entry name" value="Ubl_HERP"/>
    <property type="match status" value="1"/>
</dbReference>
<feature type="domain" description="Ubiquitin-like" evidence="8">
    <location>
        <begin position="5"/>
        <end position="66"/>
    </location>
</feature>
<evidence type="ECO:0000256" key="2">
    <source>
        <dbReference type="ARBA" id="ARBA00022692"/>
    </source>
</evidence>
<evidence type="ECO:0000313" key="9">
    <source>
        <dbReference type="EMBL" id="KAK8724636.1"/>
    </source>
</evidence>